<feature type="transmembrane region" description="Helical" evidence="7">
    <location>
        <begin position="306"/>
        <end position="328"/>
    </location>
</feature>
<feature type="transmembrane region" description="Helical" evidence="7">
    <location>
        <begin position="282"/>
        <end position="300"/>
    </location>
</feature>
<evidence type="ECO:0000313" key="9">
    <source>
        <dbReference type="EMBL" id="WVX84102.1"/>
    </source>
</evidence>
<dbReference type="InterPro" id="IPR001958">
    <property type="entry name" value="Tet-R_TetA/multi-R_MdtG-like"/>
</dbReference>
<feature type="transmembrane region" description="Helical" evidence="7">
    <location>
        <begin position="45"/>
        <end position="66"/>
    </location>
</feature>
<dbReference type="Gene3D" id="1.20.1250.20">
    <property type="entry name" value="MFS general substrate transporter like domains"/>
    <property type="match status" value="2"/>
</dbReference>
<feature type="domain" description="Major facilitator superfamily (MFS) profile" evidence="8">
    <location>
        <begin position="7"/>
        <end position="394"/>
    </location>
</feature>
<comment type="subcellular location">
    <subcellularLocation>
        <location evidence="1">Cell membrane</location>
        <topology evidence="1">Multi-pass membrane protein</topology>
    </subcellularLocation>
</comment>
<evidence type="ECO:0000256" key="2">
    <source>
        <dbReference type="ARBA" id="ARBA00022448"/>
    </source>
</evidence>
<gene>
    <name evidence="9" type="ORF">R4Z09_14550</name>
</gene>
<evidence type="ECO:0000256" key="4">
    <source>
        <dbReference type="ARBA" id="ARBA00022692"/>
    </source>
</evidence>
<keyword evidence="6 7" id="KW-0472">Membrane</keyword>
<dbReference type="Pfam" id="PF00083">
    <property type="entry name" value="Sugar_tr"/>
    <property type="match status" value="1"/>
</dbReference>
<evidence type="ECO:0000313" key="10">
    <source>
        <dbReference type="Proteomes" id="UP001357223"/>
    </source>
</evidence>
<organism evidence="9 10">
    <name type="scientific">Niallia oryzisoli</name>
    <dbReference type="NCBI Taxonomy" id="1737571"/>
    <lineage>
        <taxon>Bacteria</taxon>
        <taxon>Bacillati</taxon>
        <taxon>Bacillota</taxon>
        <taxon>Bacilli</taxon>
        <taxon>Bacillales</taxon>
        <taxon>Bacillaceae</taxon>
        <taxon>Niallia</taxon>
    </lineage>
</organism>
<dbReference type="SUPFAM" id="SSF103473">
    <property type="entry name" value="MFS general substrate transporter"/>
    <property type="match status" value="1"/>
</dbReference>
<evidence type="ECO:0000259" key="8">
    <source>
        <dbReference type="PROSITE" id="PS50850"/>
    </source>
</evidence>
<dbReference type="Pfam" id="PF07690">
    <property type="entry name" value="MFS_1"/>
    <property type="match status" value="1"/>
</dbReference>
<evidence type="ECO:0000256" key="7">
    <source>
        <dbReference type="SAM" id="Phobius"/>
    </source>
</evidence>
<feature type="transmembrane region" description="Helical" evidence="7">
    <location>
        <begin position="371"/>
        <end position="389"/>
    </location>
</feature>
<dbReference type="PANTHER" id="PTHR43414">
    <property type="entry name" value="MULTIDRUG RESISTANCE PROTEIN MDTG"/>
    <property type="match status" value="1"/>
</dbReference>
<accession>A0ABZ2CL24</accession>
<evidence type="ECO:0000256" key="3">
    <source>
        <dbReference type="ARBA" id="ARBA00022475"/>
    </source>
</evidence>
<feature type="transmembrane region" description="Helical" evidence="7">
    <location>
        <begin position="135"/>
        <end position="157"/>
    </location>
</feature>
<name>A0ABZ2CL24_9BACI</name>
<keyword evidence="10" id="KW-1185">Reference proteome</keyword>
<feature type="transmembrane region" description="Helical" evidence="7">
    <location>
        <begin position="12"/>
        <end position="33"/>
    </location>
</feature>
<feature type="transmembrane region" description="Helical" evidence="7">
    <location>
        <begin position="78"/>
        <end position="96"/>
    </location>
</feature>
<evidence type="ECO:0000256" key="6">
    <source>
        <dbReference type="ARBA" id="ARBA00023136"/>
    </source>
</evidence>
<dbReference type="PRINTS" id="PR01035">
    <property type="entry name" value="TCRTETA"/>
</dbReference>
<feature type="transmembrane region" description="Helical" evidence="7">
    <location>
        <begin position="349"/>
        <end position="365"/>
    </location>
</feature>
<dbReference type="EMBL" id="CP137640">
    <property type="protein sequence ID" value="WVX84102.1"/>
    <property type="molecule type" value="Genomic_DNA"/>
</dbReference>
<evidence type="ECO:0000256" key="5">
    <source>
        <dbReference type="ARBA" id="ARBA00022989"/>
    </source>
</evidence>
<reference evidence="9 10" key="1">
    <citation type="submission" date="2023-10" db="EMBL/GenBank/DDBJ databases">
        <title>Niallia locisalis sp.nov. isolated from a salt pond sample.</title>
        <authorList>
            <person name="Li X.-J."/>
            <person name="Dong L."/>
        </authorList>
    </citation>
    <scope>NUCLEOTIDE SEQUENCE [LARGE SCALE GENOMIC DNA]</scope>
    <source>
        <strain evidence="9 10">DSM 29761</strain>
    </source>
</reference>
<feature type="transmembrane region" description="Helical" evidence="7">
    <location>
        <begin position="204"/>
        <end position="227"/>
    </location>
</feature>
<dbReference type="InterPro" id="IPR011701">
    <property type="entry name" value="MFS"/>
</dbReference>
<dbReference type="Proteomes" id="UP001357223">
    <property type="component" value="Chromosome"/>
</dbReference>
<feature type="transmembrane region" description="Helical" evidence="7">
    <location>
        <begin position="163"/>
        <end position="183"/>
    </location>
</feature>
<evidence type="ECO:0000256" key="1">
    <source>
        <dbReference type="ARBA" id="ARBA00004651"/>
    </source>
</evidence>
<dbReference type="InterPro" id="IPR005828">
    <property type="entry name" value="MFS_sugar_transport-like"/>
</dbReference>
<dbReference type="PROSITE" id="PS50850">
    <property type="entry name" value="MFS"/>
    <property type="match status" value="1"/>
</dbReference>
<feature type="transmembrane region" description="Helical" evidence="7">
    <location>
        <begin position="247"/>
        <end position="270"/>
    </location>
</feature>
<dbReference type="PANTHER" id="PTHR43414:SF3">
    <property type="entry name" value="LMO2377 PROTEIN"/>
    <property type="match status" value="1"/>
</dbReference>
<feature type="transmembrane region" description="Helical" evidence="7">
    <location>
        <begin position="102"/>
        <end position="123"/>
    </location>
</feature>
<sequence>MSNNKFNFSIMLITNFIVAASMTMIMPFISLFIETLGSFSNSYVQKWAGLSFSATFISAFIMSPIWGRIADKYGYKPIMLMNCFGMAASIFFMNYVENVHQLFFLRLLMGIVAGFISTSNAFVSKHTAKNVAGKTLGTLQMGSVGGTLFGPVIGGLLADAVGFGYTFLLTAIIIIIAAFILLIGVHEPDMNTTRSSLVYTRKNIVMAVFHHRLLLNIMLVTTLVQIGNFSIQPLLSLYVAALTNTQQVSFLAGITFSATGVGTFFFTRYWGDLADHIGYEKVLTTLLFISVFFVVPQAFVTSLWQLILLRILFGISSGGIIPITIAFIRHETPIEIQGEVMGYNQSFKFLGNIIGPVLGGIVSSVASIPTIFYTTGLLFLIAAVIVLILQKKPKKFLKDHLKVHA</sequence>
<keyword evidence="3" id="KW-1003">Cell membrane</keyword>
<protein>
    <submittedName>
        <fullName evidence="9">MFS transporter</fullName>
    </submittedName>
</protein>
<keyword evidence="2" id="KW-0813">Transport</keyword>
<proteinExistence type="predicted"/>
<keyword evidence="5 7" id="KW-1133">Transmembrane helix</keyword>
<keyword evidence="4 7" id="KW-0812">Transmembrane</keyword>
<dbReference type="InterPro" id="IPR020846">
    <property type="entry name" value="MFS_dom"/>
</dbReference>
<dbReference type="InterPro" id="IPR036259">
    <property type="entry name" value="MFS_trans_sf"/>
</dbReference>
<dbReference type="RefSeq" id="WP_338452974.1">
    <property type="nucleotide sequence ID" value="NZ_CP137640.1"/>
</dbReference>